<dbReference type="InterPro" id="IPR009732">
    <property type="entry name" value="DUF1304"/>
</dbReference>
<proteinExistence type="predicted"/>
<dbReference type="Pfam" id="PF06993">
    <property type="entry name" value="DUF1304"/>
    <property type="match status" value="1"/>
</dbReference>
<dbReference type="STRING" id="1423810.FD19_GL001318"/>
<gene>
    <name evidence="2" type="ORF">FD19_GL001318</name>
</gene>
<keyword evidence="1" id="KW-0812">Transmembrane</keyword>
<keyword evidence="3" id="KW-1185">Reference proteome</keyword>
<protein>
    <submittedName>
        <fullName evidence="2">Putative membrane spanning protein</fullName>
    </submittedName>
</protein>
<reference evidence="2 3" key="1">
    <citation type="journal article" date="2015" name="Genome Announc.">
        <title>Expanding the biotechnology potential of lactobacilli through comparative genomics of 213 strains and associated genera.</title>
        <authorList>
            <person name="Sun Z."/>
            <person name="Harris H.M."/>
            <person name="McCann A."/>
            <person name="Guo C."/>
            <person name="Argimon S."/>
            <person name="Zhang W."/>
            <person name="Yang X."/>
            <person name="Jeffery I.B."/>
            <person name="Cooney J.C."/>
            <person name="Kagawa T.F."/>
            <person name="Liu W."/>
            <person name="Song Y."/>
            <person name="Salvetti E."/>
            <person name="Wrobel A."/>
            <person name="Rasinkangas P."/>
            <person name="Parkhill J."/>
            <person name="Rea M.C."/>
            <person name="O'Sullivan O."/>
            <person name="Ritari J."/>
            <person name="Douillard F.P."/>
            <person name="Paul Ross R."/>
            <person name="Yang R."/>
            <person name="Briner A.E."/>
            <person name="Felis G.E."/>
            <person name="de Vos W.M."/>
            <person name="Barrangou R."/>
            <person name="Klaenhammer T.R."/>
            <person name="Caufield P.W."/>
            <person name="Cui Y."/>
            <person name="Zhang H."/>
            <person name="O'Toole P.W."/>
        </authorList>
    </citation>
    <scope>NUCLEOTIDE SEQUENCE [LARGE SCALE GENOMIC DNA]</scope>
    <source>
        <strain evidence="2 3">DSM 22698</strain>
    </source>
</reference>
<organism evidence="2 3">
    <name type="scientific">Lacticaseibacillus thailandensis DSM 22698 = JCM 13996</name>
    <dbReference type="NCBI Taxonomy" id="1423810"/>
    <lineage>
        <taxon>Bacteria</taxon>
        <taxon>Bacillati</taxon>
        <taxon>Bacillota</taxon>
        <taxon>Bacilli</taxon>
        <taxon>Lactobacillales</taxon>
        <taxon>Lactobacillaceae</taxon>
        <taxon>Lacticaseibacillus</taxon>
    </lineage>
</organism>
<feature type="transmembrane region" description="Helical" evidence="1">
    <location>
        <begin position="114"/>
        <end position="131"/>
    </location>
</feature>
<feature type="transmembrane region" description="Helical" evidence="1">
    <location>
        <begin position="12"/>
        <end position="34"/>
    </location>
</feature>
<feature type="transmembrane region" description="Helical" evidence="1">
    <location>
        <begin position="88"/>
        <end position="107"/>
    </location>
</feature>
<sequence length="132" mass="14255">MDLDVMEVEYAMVTDIFVVLVALEALFIMGLEIFGTQTAMARRAFGLSREYLATRTARSAMANQGLYNGFVGVGLLYARYGLTGAAAYRMQLVFVGFVVVAAIFGALTANKQIILTQGSPAIVALLLLLLLH</sequence>
<evidence type="ECO:0000313" key="3">
    <source>
        <dbReference type="Proteomes" id="UP000051789"/>
    </source>
</evidence>
<dbReference type="PATRIC" id="fig|1423810.4.peg.1354"/>
<accession>A0A0R2CG43</accession>
<name>A0A0R2CG43_9LACO</name>
<dbReference type="EMBL" id="AYZK01000003">
    <property type="protein sequence ID" value="KRM87164.1"/>
    <property type="molecule type" value="Genomic_DNA"/>
</dbReference>
<keyword evidence="1" id="KW-1133">Transmembrane helix</keyword>
<comment type="caution">
    <text evidence="2">The sequence shown here is derived from an EMBL/GenBank/DDBJ whole genome shotgun (WGS) entry which is preliminary data.</text>
</comment>
<evidence type="ECO:0000256" key="1">
    <source>
        <dbReference type="SAM" id="Phobius"/>
    </source>
</evidence>
<dbReference type="Proteomes" id="UP000051789">
    <property type="component" value="Unassembled WGS sequence"/>
</dbReference>
<dbReference type="AlphaFoldDB" id="A0A0R2CG43"/>
<keyword evidence="1" id="KW-0472">Membrane</keyword>
<evidence type="ECO:0000313" key="2">
    <source>
        <dbReference type="EMBL" id="KRM87164.1"/>
    </source>
</evidence>
<dbReference type="PANTHER" id="PTHR38446">
    <property type="entry name" value="BLL0914 PROTEIN"/>
    <property type="match status" value="1"/>
</dbReference>
<dbReference type="PANTHER" id="PTHR38446:SF1">
    <property type="entry name" value="BLL0914 PROTEIN"/>
    <property type="match status" value="1"/>
</dbReference>